<sequence>MPAAPDLDEPVHLAPYDPAWADAGRALVDRLAAALPVPAEVEHIGSTSVPELDAKPVLDVQIGCAPGDTDAVVAAVRGLGFEHLGESGVPGRQYLRWRGERPANVHVVALGGPLWADNLMFRDYLRARPQAAARYARAKWEAVRAAGRLLAYSDRKAATVAELMAEAREFGG</sequence>
<proteinExistence type="predicted"/>
<accession>A0A0F2TDZ9</accession>
<evidence type="ECO:0008006" key="3">
    <source>
        <dbReference type="Google" id="ProtNLM"/>
    </source>
</evidence>
<dbReference type="EMBL" id="JZKH01000038">
    <property type="protein sequence ID" value="KJS60746.1"/>
    <property type="molecule type" value="Genomic_DNA"/>
</dbReference>
<dbReference type="InterPro" id="IPR007344">
    <property type="entry name" value="GrpB/CoaE"/>
</dbReference>
<dbReference type="PANTHER" id="PTHR34822:SF1">
    <property type="entry name" value="GRPB FAMILY PROTEIN"/>
    <property type="match status" value="1"/>
</dbReference>
<gene>
    <name evidence="1" type="ORF">VM95_19390</name>
</gene>
<dbReference type="Pfam" id="PF04229">
    <property type="entry name" value="GrpB"/>
    <property type="match status" value="1"/>
</dbReference>
<reference evidence="1 2" key="1">
    <citation type="submission" date="2015-02" db="EMBL/GenBank/DDBJ databases">
        <authorList>
            <person name="Ju K.-S."/>
            <person name="Doroghazi J.R."/>
            <person name="Metcalf W."/>
        </authorList>
    </citation>
    <scope>NUCLEOTIDE SEQUENCE [LARGE SCALE GENOMIC DNA]</scope>
    <source>
        <strain evidence="1 2">ATCC 31215</strain>
    </source>
</reference>
<dbReference type="SUPFAM" id="SSF81301">
    <property type="entry name" value="Nucleotidyltransferase"/>
    <property type="match status" value="1"/>
</dbReference>
<dbReference type="Gene3D" id="3.30.460.10">
    <property type="entry name" value="Beta Polymerase, domain 2"/>
    <property type="match status" value="1"/>
</dbReference>
<keyword evidence="2" id="KW-1185">Reference proteome</keyword>
<dbReference type="InterPro" id="IPR043519">
    <property type="entry name" value="NT_sf"/>
</dbReference>
<evidence type="ECO:0000313" key="2">
    <source>
        <dbReference type="Proteomes" id="UP000033699"/>
    </source>
</evidence>
<evidence type="ECO:0000313" key="1">
    <source>
        <dbReference type="EMBL" id="KJS60746.1"/>
    </source>
</evidence>
<dbReference type="PATRIC" id="fig|359131.3.peg.4532"/>
<organism evidence="1 2">
    <name type="scientific">Streptomyces rubellomurinus (strain ATCC 31215)</name>
    <dbReference type="NCBI Taxonomy" id="359131"/>
    <lineage>
        <taxon>Bacteria</taxon>
        <taxon>Bacillati</taxon>
        <taxon>Actinomycetota</taxon>
        <taxon>Actinomycetes</taxon>
        <taxon>Kitasatosporales</taxon>
        <taxon>Streptomycetaceae</taxon>
        <taxon>Streptomyces</taxon>
    </lineage>
</organism>
<dbReference type="PANTHER" id="PTHR34822">
    <property type="entry name" value="GRPB DOMAIN PROTEIN (AFU_ORTHOLOGUE AFUA_1G01530)"/>
    <property type="match status" value="1"/>
</dbReference>
<dbReference type="Proteomes" id="UP000033699">
    <property type="component" value="Unassembled WGS sequence"/>
</dbReference>
<protein>
    <recommendedName>
        <fullName evidence="3">GrpB family protein</fullName>
    </recommendedName>
</protein>
<name>A0A0F2TDZ9_STRR3</name>
<dbReference type="AlphaFoldDB" id="A0A0F2TDZ9"/>
<comment type="caution">
    <text evidence="1">The sequence shown here is derived from an EMBL/GenBank/DDBJ whole genome shotgun (WGS) entry which is preliminary data.</text>
</comment>